<evidence type="ECO:0000313" key="2">
    <source>
        <dbReference type="EMBL" id="KAF3840209.1"/>
    </source>
</evidence>
<gene>
    <name evidence="2" type="ORF">F7725_018926</name>
</gene>
<feature type="compositionally biased region" description="Basic and acidic residues" evidence="1">
    <location>
        <begin position="190"/>
        <end position="200"/>
    </location>
</feature>
<organism evidence="2 3">
    <name type="scientific">Dissostichus mawsoni</name>
    <name type="common">Antarctic cod</name>
    <dbReference type="NCBI Taxonomy" id="36200"/>
    <lineage>
        <taxon>Eukaryota</taxon>
        <taxon>Metazoa</taxon>
        <taxon>Chordata</taxon>
        <taxon>Craniata</taxon>
        <taxon>Vertebrata</taxon>
        <taxon>Euteleostomi</taxon>
        <taxon>Actinopterygii</taxon>
        <taxon>Neopterygii</taxon>
        <taxon>Teleostei</taxon>
        <taxon>Neoteleostei</taxon>
        <taxon>Acanthomorphata</taxon>
        <taxon>Eupercaria</taxon>
        <taxon>Perciformes</taxon>
        <taxon>Notothenioidei</taxon>
        <taxon>Nototheniidae</taxon>
        <taxon>Dissostichus</taxon>
    </lineage>
</organism>
<name>A0A7J5XUP8_DISMA</name>
<dbReference type="AlphaFoldDB" id="A0A7J5XUP8"/>
<evidence type="ECO:0000313" key="3">
    <source>
        <dbReference type="Proteomes" id="UP000518266"/>
    </source>
</evidence>
<feature type="region of interest" description="Disordered" evidence="1">
    <location>
        <begin position="60"/>
        <end position="82"/>
    </location>
</feature>
<proteinExistence type="predicted"/>
<dbReference type="EMBL" id="JAAKFY010000021">
    <property type="protein sequence ID" value="KAF3840209.1"/>
    <property type="molecule type" value="Genomic_DNA"/>
</dbReference>
<keyword evidence="3" id="KW-1185">Reference proteome</keyword>
<protein>
    <submittedName>
        <fullName evidence="2">Uncharacterized protein</fullName>
    </submittedName>
</protein>
<sequence>MSPKPHVVPSPPFTPASIFLMQQAWFRFYQELAGPSSESGLPLPPPAGVVVLRGRGLWPWGGGGRPSPEGRQSDWQSEGQGGRAELRGLHGRHRAQGHAHIHAVTHLGRGSLLAPHSTDARLSALPQATPTVPVVGVGRVRVVGRVQEVALVLLGGSRLVEQQLGVCWVLTPLHHHCRATSSSAAGREPGGMRRNHEETKSNTTICCGDKSAQEQQEELETELVVEVEWEWSMAGEVDVDELVLVPSSVVFLKKLCCRA</sequence>
<feature type="region of interest" description="Disordered" evidence="1">
    <location>
        <begin position="181"/>
        <end position="203"/>
    </location>
</feature>
<evidence type="ECO:0000256" key="1">
    <source>
        <dbReference type="SAM" id="MobiDB-lite"/>
    </source>
</evidence>
<dbReference type="Proteomes" id="UP000518266">
    <property type="component" value="Unassembled WGS sequence"/>
</dbReference>
<accession>A0A7J5XUP8</accession>
<reference evidence="2 3" key="1">
    <citation type="submission" date="2020-03" db="EMBL/GenBank/DDBJ databases">
        <title>Dissostichus mawsoni Genome sequencing and assembly.</title>
        <authorList>
            <person name="Park H."/>
        </authorList>
    </citation>
    <scope>NUCLEOTIDE SEQUENCE [LARGE SCALE GENOMIC DNA]</scope>
    <source>
        <strain evidence="2">DM0001</strain>
        <tissue evidence="2">Muscle</tissue>
    </source>
</reference>
<comment type="caution">
    <text evidence="2">The sequence shown here is derived from an EMBL/GenBank/DDBJ whole genome shotgun (WGS) entry which is preliminary data.</text>
</comment>